<evidence type="ECO:0000256" key="14">
    <source>
        <dbReference type="SAM" id="MobiDB-lite"/>
    </source>
</evidence>
<evidence type="ECO:0000256" key="7">
    <source>
        <dbReference type="ARBA" id="ARBA00023010"/>
    </source>
</evidence>
<evidence type="ECO:0000256" key="3">
    <source>
        <dbReference type="ARBA" id="ARBA00022448"/>
    </source>
</evidence>
<keyword evidence="3" id="KW-0813">Transport</keyword>
<dbReference type="PROSITE" id="PS50002">
    <property type="entry name" value="SH3"/>
    <property type="match status" value="1"/>
</dbReference>
<dbReference type="GO" id="GO:0016560">
    <property type="term" value="P:protein import into peroxisome matrix, docking"/>
    <property type="evidence" value="ECO:0007669"/>
    <property type="project" value="InterPro"/>
</dbReference>
<evidence type="ECO:0000256" key="9">
    <source>
        <dbReference type="ARBA" id="ARBA00023140"/>
    </source>
</evidence>
<name>A0A9N9AVM5_9GLOM</name>
<comment type="similarity">
    <text evidence="1">Belongs to the peroxin-13 family.</text>
</comment>
<dbReference type="PANTHER" id="PTHR19332">
    <property type="entry name" value="PEROXISOMAL MEMBRANE PROTEIN PEX13"/>
    <property type="match status" value="1"/>
</dbReference>
<dbReference type="InterPro" id="IPR035463">
    <property type="entry name" value="Pex13"/>
</dbReference>
<dbReference type="SMART" id="SM00326">
    <property type="entry name" value="SH3"/>
    <property type="match status" value="1"/>
</dbReference>
<evidence type="ECO:0000313" key="17">
    <source>
        <dbReference type="Proteomes" id="UP000789706"/>
    </source>
</evidence>
<comment type="caution">
    <text evidence="16">The sequence shown here is derived from an EMBL/GenBank/DDBJ whole genome shotgun (WGS) entry which is preliminary data.</text>
</comment>
<evidence type="ECO:0000256" key="4">
    <source>
        <dbReference type="ARBA" id="ARBA00022692"/>
    </source>
</evidence>
<dbReference type="InterPro" id="IPR007223">
    <property type="entry name" value="Peroxin-13_N"/>
</dbReference>
<evidence type="ECO:0000256" key="10">
    <source>
        <dbReference type="ARBA" id="ARBA00029693"/>
    </source>
</evidence>
<dbReference type="PRINTS" id="PR00452">
    <property type="entry name" value="SH3DOMAIN"/>
</dbReference>
<dbReference type="GO" id="GO:1990429">
    <property type="term" value="C:peroxisomal importomer complex"/>
    <property type="evidence" value="ECO:0007669"/>
    <property type="project" value="TreeGrafter"/>
</dbReference>
<dbReference type="GO" id="GO:0005778">
    <property type="term" value="C:peroxisomal membrane"/>
    <property type="evidence" value="ECO:0007669"/>
    <property type="project" value="UniProtKB-SubCell"/>
</dbReference>
<keyword evidence="5" id="KW-0653">Protein transport</keyword>
<evidence type="ECO:0000256" key="2">
    <source>
        <dbReference type="ARBA" id="ARBA00022443"/>
    </source>
</evidence>
<gene>
    <name evidence="16" type="ORF">DEBURN_LOCUS6680</name>
</gene>
<evidence type="ECO:0000313" key="16">
    <source>
        <dbReference type="EMBL" id="CAG8542476.1"/>
    </source>
</evidence>
<reference evidence="16" key="1">
    <citation type="submission" date="2021-06" db="EMBL/GenBank/DDBJ databases">
        <authorList>
            <person name="Kallberg Y."/>
            <person name="Tangrot J."/>
            <person name="Rosling A."/>
        </authorList>
    </citation>
    <scope>NUCLEOTIDE SEQUENCE</scope>
    <source>
        <strain evidence="16">AZ414A</strain>
    </source>
</reference>
<dbReference type="OrthoDB" id="10037838at2759"/>
<accession>A0A9N9AVM5</accession>
<keyword evidence="7" id="KW-0811">Translocation</keyword>
<dbReference type="FunFam" id="2.30.30.40:FF:000072">
    <property type="entry name" value="Unconventional Myosin IB"/>
    <property type="match status" value="1"/>
</dbReference>
<dbReference type="EMBL" id="CAJVPK010000715">
    <property type="protein sequence ID" value="CAG8542476.1"/>
    <property type="molecule type" value="Genomic_DNA"/>
</dbReference>
<evidence type="ECO:0000256" key="1">
    <source>
        <dbReference type="ARBA" id="ARBA00006033"/>
    </source>
</evidence>
<keyword evidence="17" id="KW-1185">Reference proteome</keyword>
<evidence type="ECO:0000256" key="5">
    <source>
        <dbReference type="ARBA" id="ARBA00022927"/>
    </source>
</evidence>
<dbReference type="Proteomes" id="UP000789706">
    <property type="component" value="Unassembled WGS sequence"/>
</dbReference>
<dbReference type="InterPro" id="IPR036028">
    <property type="entry name" value="SH3-like_dom_sf"/>
</dbReference>
<keyword evidence="4" id="KW-0812">Transmembrane</keyword>
<evidence type="ECO:0000256" key="13">
    <source>
        <dbReference type="PROSITE-ProRule" id="PRU00192"/>
    </source>
</evidence>
<comment type="subcellular location">
    <subcellularLocation>
        <location evidence="12">Peroxisome membrane</location>
    </subcellularLocation>
</comment>
<keyword evidence="8" id="KW-0472">Membrane</keyword>
<dbReference type="PANTHER" id="PTHR19332:SF1">
    <property type="entry name" value="PEROXISOMAL MEMBRANE PROTEIN PEX13"/>
    <property type="match status" value="1"/>
</dbReference>
<evidence type="ECO:0000256" key="12">
    <source>
        <dbReference type="ARBA" id="ARBA00046271"/>
    </source>
</evidence>
<sequence length="335" mass="37320">MPSPPKPWERNQSPDTVPAVPARPMPSGFANRAYGSDSGFGTTGYNSTYNSGYSPYSSYGSYGTPYNRYGSYSSPYSRYGSYGSYGGYGSSYGSPFNRFGYGGRMGPPGPDEMSLTQRMEASTAAGFHMIESIVNAFGGFAQMLESTFFATHSSFMAMVGVVEQFGNLRNYLGQVLSIFALIRWLKHLFYKIIGKKAPVNPEELNPIQFEQFQEGKKYSHHNISNIMIPGKIDGNIIPSIEFCRALYDFKGESPVELTLKRGDIIAILKKTDPLGQPSQWWRGRLRNGENGLFPSNYVEIINKGEDNSESNNEVKKVLVTWCGVKASVEKYWTVY</sequence>
<evidence type="ECO:0000256" key="11">
    <source>
        <dbReference type="ARBA" id="ARBA00034535"/>
    </source>
</evidence>
<keyword evidence="9" id="KW-0576">Peroxisome</keyword>
<feature type="region of interest" description="Disordered" evidence="14">
    <location>
        <begin position="1"/>
        <end position="25"/>
    </location>
</feature>
<dbReference type="Pfam" id="PF00018">
    <property type="entry name" value="SH3_1"/>
    <property type="match status" value="1"/>
</dbReference>
<proteinExistence type="inferred from homology"/>
<organism evidence="16 17">
    <name type="scientific">Diversispora eburnea</name>
    <dbReference type="NCBI Taxonomy" id="1213867"/>
    <lineage>
        <taxon>Eukaryota</taxon>
        <taxon>Fungi</taxon>
        <taxon>Fungi incertae sedis</taxon>
        <taxon>Mucoromycota</taxon>
        <taxon>Glomeromycotina</taxon>
        <taxon>Glomeromycetes</taxon>
        <taxon>Diversisporales</taxon>
        <taxon>Diversisporaceae</taxon>
        <taxon>Diversispora</taxon>
    </lineage>
</organism>
<dbReference type="SUPFAM" id="SSF50044">
    <property type="entry name" value="SH3-domain"/>
    <property type="match status" value="1"/>
</dbReference>
<dbReference type="Gene3D" id="2.30.30.40">
    <property type="entry name" value="SH3 Domains"/>
    <property type="match status" value="1"/>
</dbReference>
<keyword evidence="6" id="KW-1133">Transmembrane helix</keyword>
<protein>
    <recommendedName>
        <fullName evidence="11">Peroxisomal membrane protein PEX13</fullName>
    </recommendedName>
    <alternativeName>
        <fullName evidence="10">Peroxin-13</fullName>
    </alternativeName>
</protein>
<dbReference type="Pfam" id="PF04088">
    <property type="entry name" value="Peroxin-13_N"/>
    <property type="match status" value="1"/>
</dbReference>
<evidence type="ECO:0000256" key="6">
    <source>
        <dbReference type="ARBA" id="ARBA00022989"/>
    </source>
</evidence>
<evidence type="ECO:0000259" key="15">
    <source>
        <dbReference type="PROSITE" id="PS50002"/>
    </source>
</evidence>
<evidence type="ECO:0000256" key="8">
    <source>
        <dbReference type="ARBA" id="ARBA00023136"/>
    </source>
</evidence>
<dbReference type="AlphaFoldDB" id="A0A9N9AVM5"/>
<feature type="domain" description="SH3" evidence="15">
    <location>
        <begin position="238"/>
        <end position="303"/>
    </location>
</feature>
<dbReference type="CDD" id="cd11771">
    <property type="entry name" value="SH3_Pex13p_fungal"/>
    <property type="match status" value="1"/>
</dbReference>
<dbReference type="InterPro" id="IPR001452">
    <property type="entry name" value="SH3_domain"/>
</dbReference>
<keyword evidence="2 13" id="KW-0728">SH3 domain</keyword>